<reference evidence="1 2" key="1">
    <citation type="submission" date="2020-10" db="EMBL/GenBank/DDBJ databases">
        <title>Connecting structure to function with the recovery of over 1000 high-quality activated sludge metagenome-assembled genomes encoding full-length rRNA genes using long-read sequencing.</title>
        <authorList>
            <person name="Singleton C.M."/>
            <person name="Petriglieri F."/>
            <person name="Kristensen J.M."/>
            <person name="Kirkegaard R.H."/>
            <person name="Michaelsen T.Y."/>
            <person name="Andersen M.H."/>
            <person name="Karst S.M."/>
            <person name="Dueholm M.S."/>
            <person name="Nielsen P.H."/>
            <person name="Albertsen M."/>
        </authorList>
    </citation>
    <scope>NUCLEOTIDE SEQUENCE [LARGE SCALE GENOMIC DNA]</scope>
    <source>
        <strain evidence="1">Ribe_18-Q3-R11-54_MAXAC.273</strain>
    </source>
</reference>
<evidence type="ECO:0000313" key="2">
    <source>
        <dbReference type="Proteomes" id="UP000808337"/>
    </source>
</evidence>
<accession>A0A9D7SXD1</accession>
<name>A0A9D7SXD1_9BACT</name>
<proteinExistence type="predicted"/>
<protein>
    <submittedName>
        <fullName evidence="1">Uncharacterized protein</fullName>
    </submittedName>
</protein>
<evidence type="ECO:0000313" key="1">
    <source>
        <dbReference type="EMBL" id="MBK9983723.1"/>
    </source>
</evidence>
<gene>
    <name evidence="1" type="ORF">IPP15_15345</name>
</gene>
<dbReference type="Proteomes" id="UP000808337">
    <property type="component" value="Unassembled WGS sequence"/>
</dbReference>
<comment type="caution">
    <text evidence="1">The sequence shown here is derived from an EMBL/GenBank/DDBJ whole genome shotgun (WGS) entry which is preliminary data.</text>
</comment>
<sequence>MQRGGGISSLARQSASKILSEQLNNLVGGMVAGVDLSFDINSIEDYTTGELKTGLTSLWD</sequence>
<organism evidence="1 2">
    <name type="scientific">Candidatus Opimibacter skivensis</name>
    <dbReference type="NCBI Taxonomy" id="2982028"/>
    <lineage>
        <taxon>Bacteria</taxon>
        <taxon>Pseudomonadati</taxon>
        <taxon>Bacteroidota</taxon>
        <taxon>Saprospiria</taxon>
        <taxon>Saprospirales</taxon>
        <taxon>Saprospiraceae</taxon>
        <taxon>Candidatus Opimibacter</taxon>
    </lineage>
</organism>
<dbReference type="EMBL" id="JADKGY010000024">
    <property type="protein sequence ID" value="MBK9983723.1"/>
    <property type="molecule type" value="Genomic_DNA"/>
</dbReference>
<dbReference type="AlphaFoldDB" id="A0A9D7SXD1"/>